<evidence type="ECO:0000313" key="1">
    <source>
        <dbReference type="EMBL" id="OAQ90909.1"/>
    </source>
</evidence>
<gene>
    <name evidence="1" type="ORF">VFPFJ_05068</name>
</gene>
<protein>
    <submittedName>
        <fullName evidence="1">Uncharacterized protein</fullName>
    </submittedName>
</protein>
<sequence length="169" mass="18569">MPPLQQTQGNKLSYKVPGFVDEAHQSVPPASLVIEHQRAAHPRHPWLARKQTDTFPQTTASALHHPFASFVRPPRRIGAPELPLSAEGTGRPPVCMQAIVALSSPPFIHRSKFGPLTHGRVCPALCASTQAAFTTARAATRSQLPSCRHRRASDVAQWRLQPRGLCYHV</sequence>
<comment type="caution">
    <text evidence="1">The sequence shown here is derived from an EMBL/GenBank/DDBJ whole genome shotgun (WGS) entry which is preliminary data.</text>
</comment>
<evidence type="ECO:0000313" key="2">
    <source>
        <dbReference type="Proteomes" id="UP000078340"/>
    </source>
</evidence>
<accession>A0A179HN68</accession>
<name>A0A179HN68_PURLI</name>
<reference evidence="1 2" key="1">
    <citation type="submission" date="2016-02" db="EMBL/GenBank/DDBJ databases">
        <title>Biosynthesis of antibiotic leucinostatins and their inhibition on Phytophthora in bio-control Purpureocillium lilacinum.</title>
        <authorList>
            <person name="Wang G."/>
            <person name="Liu Z."/>
            <person name="Lin R."/>
            <person name="Li E."/>
            <person name="Mao Z."/>
            <person name="Ling J."/>
            <person name="Yin W."/>
            <person name="Xie B."/>
        </authorList>
    </citation>
    <scope>NUCLEOTIDE SEQUENCE [LARGE SCALE GENOMIC DNA]</scope>
    <source>
        <strain evidence="1">PLFJ-1</strain>
    </source>
</reference>
<dbReference type="EMBL" id="LSBI01000004">
    <property type="protein sequence ID" value="OAQ90909.1"/>
    <property type="molecule type" value="Genomic_DNA"/>
</dbReference>
<dbReference type="Proteomes" id="UP000078340">
    <property type="component" value="Unassembled WGS sequence"/>
</dbReference>
<organism evidence="1 2">
    <name type="scientific">Purpureocillium lilacinum</name>
    <name type="common">Paecilomyces lilacinus</name>
    <dbReference type="NCBI Taxonomy" id="33203"/>
    <lineage>
        <taxon>Eukaryota</taxon>
        <taxon>Fungi</taxon>
        <taxon>Dikarya</taxon>
        <taxon>Ascomycota</taxon>
        <taxon>Pezizomycotina</taxon>
        <taxon>Sordariomycetes</taxon>
        <taxon>Hypocreomycetidae</taxon>
        <taxon>Hypocreales</taxon>
        <taxon>Ophiocordycipitaceae</taxon>
        <taxon>Purpureocillium</taxon>
    </lineage>
</organism>
<proteinExistence type="predicted"/>
<dbReference type="AlphaFoldDB" id="A0A179HN68"/>